<evidence type="ECO:0000313" key="1">
    <source>
        <dbReference type="EMBL" id="MFC0472285.1"/>
    </source>
</evidence>
<keyword evidence="2" id="KW-1185">Reference proteome</keyword>
<evidence type="ECO:0008006" key="3">
    <source>
        <dbReference type="Google" id="ProtNLM"/>
    </source>
</evidence>
<dbReference type="EMBL" id="JBHLUX010000069">
    <property type="protein sequence ID" value="MFC0472285.1"/>
    <property type="molecule type" value="Genomic_DNA"/>
</dbReference>
<dbReference type="InterPro" id="IPR027417">
    <property type="entry name" value="P-loop_NTPase"/>
</dbReference>
<organism evidence="1 2">
    <name type="scientific">Halalkalibacter kiskunsagensis</name>
    <dbReference type="NCBI Taxonomy" id="1548599"/>
    <lineage>
        <taxon>Bacteria</taxon>
        <taxon>Bacillati</taxon>
        <taxon>Bacillota</taxon>
        <taxon>Bacilli</taxon>
        <taxon>Bacillales</taxon>
        <taxon>Bacillaceae</taxon>
        <taxon>Halalkalibacter</taxon>
    </lineage>
</organism>
<protein>
    <recommendedName>
        <fullName evidence="3">Helicase ATP-binding domain-containing protein</fullName>
    </recommendedName>
</protein>
<evidence type="ECO:0000313" key="2">
    <source>
        <dbReference type="Proteomes" id="UP001589838"/>
    </source>
</evidence>
<name>A0ABV6KH74_9BACI</name>
<comment type="caution">
    <text evidence="1">The sequence shown here is derived from an EMBL/GenBank/DDBJ whole genome shotgun (WGS) entry which is preliminary data.</text>
</comment>
<gene>
    <name evidence="1" type="ORF">ACFFHM_17765</name>
</gene>
<proteinExistence type="predicted"/>
<accession>A0ABV6KH74</accession>
<dbReference type="Gene3D" id="3.40.50.300">
    <property type="entry name" value="P-loop containing nucleotide triphosphate hydrolases"/>
    <property type="match status" value="1"/>
</dbReference>
<sequence length="75" mass="9007">MEKIIQQLLDNRVTMVFTATVLKDMEALCYKYMKKPVHIEIEATEETTNMIEYRIIELETKRCNNVLELLPFRIR</sequence>
<dbReference type="RefSeq" id="WP_335964036.1">
    <property type="nucleotide sequence ID" value="NZ_JAXBLX010000075.1"/>
</dbReference>
<dbReference type="Proteomes" id="UP001589838">
    <property type="component" value="Unassembled WGS sequence"/>
</dbReference>
<reference evidence="1 2" key="1">
    <citation type="submission" date="2024-09" db="EMBL/GenBank/DDBJ databases">
        <authorList>
            <person name="Sun Q."/>
            <person name="Mori K."/>
        </authorList>
    </citation>
    <scope>NUCLEOTIDE SEQUENCE [LARGE SCALE GENOMIC DNA]</scope>
    <source>
        <strain evidence="1 2">NCAIM B.02610</strain>
    </source>
</reference>